<feature type="compositionally biased region" description="Basic and acidic residues" evidence="1">
    <location>
        <begin position="1"/>
        <end position="11"/>
    </location>
</feature>
<dbReference type="EMBL" id="LR130778">
    <property type="protein sequence ID" value="VDN46156.1"/>
    <property type="molecule type" value="Genomic_DNA"/>
</dbReference>
<keyword evidence="3" id="KW-1185">Reference proteome</keyword>
<accession>A0A3P7RTC2</accession>
<dbReference type="Proteomes" id="UP000279029">
    <property type="component" value="Chromosome"/>
</dbReference>
<evidence type="ECO:0000313" key="3">
    <source>
        <dbReference type="Proteomes" id="UP000279029"/>
    </source>
</evidence>
<organism evidence="2 3">
    <name type="scientific">Petrocella atlantisensis</name>
    <dbReference type="NCBI Taxonomy" id="2173034"/>
    <lineage>
        <taxon>Bacteria</taxon>
        <taxon>Bacillati</taxon>
        <taxon>Bacillota</taxon>
        <taxon>Clostridia</taxon>
        <taxon>Lachnospirales</taxon>
        <taxon>Vallitaleaceae</taxon>
        <taxon>Petrocella</taxon>
    </lineage>
</organism>
<protein>
    <submittedName>
        <fullName evidence="2">Uncharacterized protein</fullName>
    </submittedName>
</protein>
<feature type="compositionally biased region" description="Basic residues" evidence="1">
    <location>
        <begin position="22"/>
        <end position="32"/>
    </location>
</feature>
<name>A0A3P7RTC2_9FIRM</name>
<dbReference type="RefSeq" id="WP_279233209.1">
    <property type="nucleotide sequence ID" value="NZ_LR130778.1"/>
</dbReference>
<dbReference type="AlphaFoldDB" id="A0A3P7RTC2"/>
<evidence type="ECO:0000313" key="2">
    <source>
        <dbReference type="EMBL" id="VDN46156.1"/>
    </source>
</evidence>
<dbReference type="KEGG" id="cbar:PATL70BA_0310"/>
<feature type="region of interest" description="Disordered" evidence="1">
    <location>
        <begin position="1"/>
        <end position="44"/>
    </location>
</feature>
<gene>
    <name evidence="2" type="ORF">PATL70BA_0310</name>
</gene>
<proteinExistence type="predicted"/>
<evidence type="ECO:0000256" key="1">
    <source>
        <dbReference type="SAM" id="MobiDB-lite"/>
    </source>
</evidence>
<reference evidence="2 3" key="1">
    <citation type="submission" date="2018-09" db="EMBL/GenBank/DDBJ databases">
        <authorList>
            <person name="Postec A."/>
        </authorList>
    </citation>
    <scope>NUCLEOTIDE SEQUENCE [LARGE SCALE GENOMIC DNA]</scope>
    <source>
        <strain evidence="2">70B-A</strain>
    </source>
</reference>
<sequence length="44" mass="4911">MEKWIKPEIVELHSQSTEAGHKKGKKKGKGRKPPFIGTSGLLPR</sequence>